<evidence type="ECO:0000313" key="3">
    <source>
        <dbReference type="Proteomes" id="UP000070427"/>
    </source>
</evidence>
<dbReference type="InParanoid" id="A0A140L9Q2"/>
<protein>
    <submittedName>
        <fullName evidence="2">Uncharacterized protein</fullName>
    </submittedName>
</protein>
<accession>A0A140L9Q2</accession>
<comment type="caution">
    <text evidence="2">The sequence shown here is derived from an EMBL/GenBank/DDBJ whole genome shotgun (WGS) entry which is preliminary data.</text>
</comment>
<proteinExistence type="predicted"/>
<keyword evidence="1" id="KW-0472">Membrane</keyword>
<sequence>MAHIDFLFAAALIAGAAAIFLINKQKEKILSNDRSGSQGKAGQNKILPMRQKKTLQSAQHFIGFQDIKNGIIILPNNEYRLIVEVVGTVNFYLLSEEEQEKIEAYFRSLLRSLSFPVQFYIQTRLLDLDEEVRYMTGKLAELPPQLQEYGMSLADSLMRWTGAKNVMIKKSYIVIPYNNSDFNEAVRELYRRRDIVVAELSKWIECRTLSSLEAAEVLYIFYNKEKAVTMKISDAEQYGFTESYVRGVGIGNLRESFEETTEYAER</sequence>
<dbReference type="STRING" id="520764.AN618_13060"/>
<evidence type="ECO:0000313" key="2">
    <source>
        <dbReference type="EMBL" id="KXG77277.1"/>
    </source>
</evidence>
<dbReference type="Proteomes" id="UP000070427">
    <property type="component" value="Unassembled WGS sequence"/>
</dbReference>
<gene>
    <name evidence="2" type="ORF">AN618_13060</name>
</gene>
<feature type="transmembrane region" description="Helical" evidence="1">
    <location>
        <begin position="6"/>
        <end position="22"/>
    </location>
</feature>
<name>A0A140L9Q2_9FIRM</name>
<keyword evidence="1" id="KW-1133">Transmembrane helix</keyword>
<evidence type="ECO:0000256" key="1">
    <source>
        <dbReference type="SAM" id="Phobius"/>
    </source>
</evidence>
<dbReference type="EMBL" id="LOED01000013">
    <property type="protein sequence ID" value="KXG77277.1"/>
    <property type="molecule type" value="Genomic_DNA"/>
</dbReference>
<keyword evidence="1" id="KW-0812">Transmembrane</keyword>
<dbReference type="AlphaFoldDB" id="A0A140L9Q2"/>
<organism evidence="2 3">
    <name type="scientific">Fervidicola ferrireducens</name>
    <dbReference type="NCBI Taxonomy" id="520764"/>
    <lineage>
        <taxon>Bacteria</taxon>
        <taxon>Bacillati</taxon>
        <taxon>Bacillota</taxon>
        <taxon>Clostridia</taxon>
        <taxon>Thermosediminibacterales</taxon>
        <taxon>Thermosediminibacteraceae</taxon>
        <taxon>Fervidicola</taxon>
    </lineage>
</organism>
<keyword evidence="3" id="KW-1185">Reference proteome</keyword>
<reference evidence="2 3" key="1">
    <citation type="submission" date="2015-12" db="EMBL/GenBank/DDBJ databases">
        <title>Draft genome sequnece of Fervidicola ferrireducens strain Y170.</title>
        <authorList>
            <person name="Patel B.K."/>
        </authorList>
    </citation>
    <scope>NUCLEOTIDE SEQUENCE [LARGE SCALE GENOMIC DNA]</scope>
    <source>
        <strain evidence="2 3">Y170</strain>
    </source>
</reference>